<dbReference type="EMBL" id="JBBJCI010000034">
    <property type="protein sequence ID" value="KAK7253650.1"/>
    <property type="molecule type" value="Genomic_DNA"/>
</dbReference>
<comment type="caution">
    <text evidence="1">The sequence shown here is derived from an EMBL/GenBank/DDBJ whole genome shotgun (WGS) entry which is preliminary data.</text>
</comment>
<name>A0ABR1GC85_AURAN</name>
<evidence type="ECO:0000313" key="1">
    <source>
        <dbReference type="EMBL" id="KAK7253650.1"/>
    </source>
</evidence>
<protein>
    <recommendedName>
        <fullName evidence="3">FCP1 homology domain-containing protein</fullName>
    </recommendedName>
</protein>
<evidence type="ECO:0000313" key="2">
    <source>
        <dbReference type="Proteomes" id="UP001363151"/>
    </source>
</evidence>
<dbReference type="Proteomes" id="UP001363151">
    <property type="component" value="Unassembled WGS sequence"/>
</dbReference>
<organism evidence="1 2">
    <name type="scientific">Aureococcus anophagefferens</name>
    <name type="common">Harmful bloom alga</name>
    <dbReference type="NCBI Taxonomy" id="44056"/>
    <lineage>
        <taxon>Eukaryota</taxon>
        <taxon>Sar</taxon>
        <taxon>Stramenopiles</taxon>
        <taxon>Ochrophyta</taxon>
        <taxon>Pelagophyceae</taxon>
        <taxon>Pelagomonadales</taxon>
        <taxon>Pelagomonadaceae</taxon>
        <taxon>Aureococcus</taxon>
    </lineage>
</organism>
<evidence type="ECO:0008006" key="3">
    <source>
        <dbReference type="Google" id="ProtNLM"/>
    </source>
</evidence>
<dbReference type="Pfam" id="PF18143">
    <property type="entry name" value="HAD_SAK_2"/>
    <property type="match status" value="1"/>
</dbReference>
<keyword evidence="2" id="KW-1185">Reference proteome</keyword>
<accession>A0ABR1GC85</accession>
<sequence length="184" mass="19882">MSELDLHALAAAQSPILFLDVDGVLNTSQMPGKHALHPKLLRRLKGVVDATACDIVLSTTWRLQRENEGVLLAALEAAGIPRATVAGRTPSLGVQDLRWHTGGAKRLGEARRAAEIVAYLDARPEITTFAVVDDIDVLAVDDETMRAKLAPHFVRTMVESGLSERCCERLGAVLRGTPIPQKSC</sequence>
<proteinExistence type="predicted"/>
<gene>
    <name evidence="1" type="ORF">SO694_00002171</name>
</gene>
<reference evidence="1 2" key="1">
    <citation type="submission" date="2024-03" db="EMBL/GenBank/DDBJ databases">
        <title>Aureococcus anophagefferens CCMP1851 and Kratosvirus quantuckense: Draft genome of a second virus-susceptible host strain in the model system.</title>
        <authorList>
            <person name="Chase E."/>
            <person name="Truchon A.R."/>
            <person name="Schepens W."/>
            <person name="Wilhelm S.W."/>
        </authorList>
    </citation>
    <scope>NUCLEOTIDE SEQUENCE [LARGE SCALE GENOMIC DNA]</scope>
    <source>
        <strain evidence="1 2">CCMP1851</strain>
    </source>
</reference>